<dbReference type="Proteomes" id="UP000239549">
    <property type="component" value="Unassembled WGS sequence"/>
</dbReference>
<accession>A0A2L2XGQ0</accession>
<name>A0A2L2XGQ0_9FIRM</name>
<dbReference type="RefSeq" id="WP_104373278.1">
    <property type="nucleotide sequence ID" value="NZ_BFAV01000157.1"/>
</dbReference>
<gene>
    <name evidence="1" type="ORF">DCCM_4297</name>
</gene>
<evidence type="ECO:0000313" key="2">
    <source>
        <dbReference type="Proteomes" id="UP000239549"/>
    </source>
</evidence>
<keyword evidence="2" id="KW-1185">Reference proteome</keyword>
<dbReference type="EMBL" id="BFAV01000157">
    <property type="protein sequence ID" value="GBF35174.1"/>
    <property type="molecule type" value="Genomic_DNA"/>
</dbReference>
<dbReference type="AlphaFoldDB" id="A0A2L2XGQ0"/>
<evidence type="ECO:0000313" key="1">
    <source>
        <dbReference type="EMBL" id="GBF35174.1"/>
    </source>
</evidence>
<sequence length="67" mass="7421">MEAVCRCCGQTLMPEIGSKIRAGSTVFNITRGKVYEVLSYGRMSGCIVITSDLGDEEEYALKYFSEI</sequence>
<organism evidence="1 2">
    <name type="scientific">Desulfocucumis palustris</name>
    <dbReference type="NCBI Taxonomy" id="1898651"/>
    <lineage>
        <taxon>Bacteria</taxon>
        <taxon>Bacillati</taxon>
        <taxon>Bacillota</taxon>
        <taxon>Clostridia</taxon>
        <taxon>Eubacteriales</taxon>
        <taxon>Desulfocucumaceae</taxon>
        <taxon>Desulfocucumis</taxon>
    </lineage>
</organism>
<reference evidence="2" key="1">
    <citation type="submission" date="2018-02" db="EMBL/GenBank/DDBJ databases">
        <title>Genome sequence of Desulfocucumis palustris strain NAW-5.</title>
        <authorList>
            <person name="Watanabe M."/>
            <person name="Kojima H."/>
            <person name="Fukui M."/>
        </authorList>
    </citation>
    <scope>NUCLEOTIDE SEQUENCE [LARGE SCALE GENOMIC DNA]</scope>
    <source>
        <strain evidence="2">NAW-5</strain>
    </source>
</reference>
<comment type="caution">
    <text evidence="1">The sequence shown here is derived from an EMBL/GenBank/DDBJ whole genome shotgun (WGS) entry which is preliminary data.</text>
</comment>
<protein>
    <submittedName>
        <fullName evidence="1">Uncharacterized protein</fullName>
    </submittedName>
</protein>
<proteinExistence type="predicted"/>